<feature type="coiled-coil region" evidence="1">
    <location>
        <begin position="262"/>
        <end position="289"/>
    </location>
</feature>
<dbReference type="InterPro" id="IPR057840">
    <property type="entry name" value="FimV_N"/>
</dbReference>
<gene>
    <name evidence="4" type="ORF">ACG0Z6_13050</name>
</gene>
<feature type="compositionally biased region" description="Basic and acidic residues" evidence="2">
    <location>
        <begin position="181"/>
        <end position="199"/>
    </location>
</feature>
<name>A0ABW7FXT4_9BURK</name>
<feature type="region of interest" description="Disordered" evidence="2">
    <location>
        <begin position="170"/>
        <end position="227"/>
    </location>
</feature>
<protein>
    <submittedName>
        <fullName evidence="4">FimV family protein</fullName>
    </submittedName>
</protein>
<feature type="domain" description="FimV N-terminal" evidence="3">
    <location>
        <begin position="42"/>
        <end position="143"/>
    </location>
</feature>
<accession>A0ABW7FXT4</accession>
<evidence type="ECO:0000256" key="2">
    <source>
        <dbReference type="SAM" id="MobiDB-lite"/>
    </source>
</evidence>
<evidence type="ECO:0000313" key="5">
    <source>
        <dbReference type="Proteomes" id="UP001606099"/>
    </source>
</evidence>
<evidence type="ECO:0000313" key="4">
    <source>
        <dbReference type="EMBL" id="MFG6449160.1"/>
    </source>
</evidence>
<dbReference type="Proteomes" id="UP001606099">
    <property type="component" value="Unassembled WGS sequence"/>
</dbReference>
<sequence>MKSPNRKVMRGSSPINRSWLRAAVPLLGLTQALMGAGSVWALGVGKIESHSQLGQPLKLSLPLQLSKGETISAECLQVEVMVGDDKLPGALLQTDLGAQSAHGVRLLHVESTGRIDEPMIQVRLTLVCPLRMTRQFVVMLDPPGFHLGDNALAALDAAGQDVSTAVVTASTTSATPLAHRAGREKGGRQERTGSGRRDVSGQAHVGSQPLTKRPGALSPQRLAASEPTGAQLRLEAPSMGLRLFQFDNTLGPQGTAPSDDSAIGLERQLAQLREQQARTAQRAALLQQQLAAKDSEPKLDMLHWLLGGGSALFAALSVFLWVRQRRVAKHWLEDDGEVAATPAEPKPQEFDPAVKVAQVDGKLSSGPSGVSKVVRPALGGSFSLQAPDVAVNEGRDEPVTYPGDPYHDQAVRQAEPHSVEPQFARAELQPFEVQATEAPQLSKISLDFSQDQEQPVNVDGLLDLEQQVEFFKVLGQEEAAIELLSQKMAAYKHVSGLPYLRLLQLLKQHNDHQNFDAVALRFATEFKAPLPQWDEDLESGAGLESQAELLSHVQSGWRDSKNMLLLLNDLLTQPNPLTSQLDLQCYGDLLMLYCVSKDLAEHPQQHLVDDFSVDVLLPLSGAEGARPVFNVDSGLEVDLPLDIDLPVVELPKVDMPKVDYPQASAFPAKALDVEFDFQLEPKLPSPVGSKDI</sequence>
<evidence type="ECO:0000256" key="1">
    <source>
        <dbReference type="SAM" id="Coils"/>
    </source>
</evidence>
<dbReference type="Pfam" id="PF25800">
    <property type="entry name" value="FimV_N"/>
    <property type="match status" value="1"/>
</dbReference>
<reference evidence="4 5" key="1">
    <citation type="submission" date="2024-08" db="EMBL/GenBank/DDBJ databases">
        <authorList>
            <person name="Lu H."/>
        </authorList>
    </citation>
    <scope>NUCLEOTIDE SEQUENCE [LARGE SCALE GENOMIC DNA]</scope>
    <source>
        <strain evidence="4 5">BYS180W</strain>
    </source>
</reference>
<keyword evidence="1" id="KW-0175">Coiled coil</keyword>
<evidence type="ECO:0000259" key="3">
    <source>
        <dbReference type="Pfam" id="PF25800"/>
    </source>
</evidence>
<organism evidence="4 5">
    <name type="scientific">Roseateles rivi</name>
    <dbReference type="NCBI Taxonomy" id="3299028"/>
    <lineage>
        <taxon>Bacteria</taxon>
        <taxon>Pseudomonadati</taxon>
        <taxon>Pseudomonadota</taxon>
        <taxon>Betaproteobacteria</taxon>
        <taxon>Burkholderiales</taxon>
        <taxon>Sphaerotilaceae</taxon>
        <taxon>Roseateles</taxon>
    </lineage>
</organism>
<dbReference type="EMBL" id="JBIGHZ010000005">
    <property type="protein sequence ID" value="MFG6449160.1"/>
    <property type="molecule type" value="Genomic_DNA"/>
</dbReference>
<comment type="caution">
    <text evidence="4">The sequence shown here is derived from an EMBL/GenBank/DDBJ whole genome shotgun (WGS) entry which is preliminary data.</text>
</comment>
<dbReference type="RefSeq" id="WP_394462093.1">
    <property type="nucleotide sequence ID" value="NZ_JBIGHZ010000005.1"/>
</dbReference>
<proteinExistence type="predicted"/>
<keyword evidence="5" id="KW-1185">Reference proteome</keyword>